<gene>
    <name evidence="2" type="ORF">LCR01_13750</name>
</gene>
<dbReference type="EMBL" id="BJZM01000029">
    <property type="protein sequence ID" value="GEO76932.1"/>
    <property type="molecule type" value="Genomic_DNA"/>
</dbReference>
<dbReference type="KEGG" id="lct:BI355_1173"/>
<evidence type="ECO:0000313" key="3">
    <source>
        <dbReference type="Proteomes" id="UP000321618"/>
    </source>
</evidence>
<dbReference type="Proteomes" id="UP000321618">
    <property type="component" value="Unassembled WGS sequence"/>
</dbReference>
<name>A0AB34ADM1_9LACO</name>
<feature type="region of interest" description="Disordered" evidence="1">
    <location>
        <begin position="25"/>
        <end position="51"/>
    </location>
</feature>
<evidence type="ECO:0000313" key="2">
    <source>
        <dbReference type="EMBL" id="GEO76932.1"/>
    </source>
</evidence>
<proteinExistence type="predicted"/>
<dbReference type="RefSeq" id="WP_160318175.1">
    <property type="nucleotide sequence ID" value="NZ_BJZM01000029.1"/>
</dbReference>
<dbReference type="NCBIfam" id="NF040897">
    <property type="entry name" value="SPJ_0845_Nterm"/>
    <property type="match status" value="1"/>
</dbReference>
<protein>
    <submittedName>
        <fullName evidence="2">Uncharacterized protein</fullName>
    </submittedName>
</protein>
<comment type="caution">
    <text evidence="2">The sequence shown here is derived from an EMBL/GenBank/DDBJ whole genome shotgun (WGS) entry which is preliminary data.</text>
</comment>
<dbReference type="InterPro" id="IPR047909">
    <property type="entry name" value="SPJ_0845-like_N"/>
</dbReference>
<dbReference type="AlphaFoldDB" id="A0AB34ADM1"/>
<organism evidence="2 3">
    <name type="scientific">Companilactobacillus crustorum</name>
    <dbReference type="NCBI Taxonomy" id="392416"/>
    <lineage>
        <taxon>Bacteria</taxon>
        <taxon>Bacillati</taxon>
        <taxon>Bacillota</taxon>
        <taxon>Bacilli</taxon>
        <taxon>Lactobacillales</taxon>
        <taxon>Lactobacillaceae</taxon>
        <taxon>Companilactobacillus</taxon>
    </lineage>
</organism>
<accession>A0AB34ADM1</accession>
<sequence length="51" mass="5859">MGLTVKRESNFGSLFDKFASLPDDVKENEKRVDSADKKSEKDKKNLKNNKK</sequence>
<evidence type="ECO:0000256" key="1">
    <source>
        <dbReference type="SAM" id="MobiDB-lite"/>
    </source>
</evidence>
<reference evidence="2 3" key="1">
    <citation type="submission" date="2019-07" db="EMBL/GenBank/DDBJ databases">
        <title>Whole genome shotgun sequence of Lactobacillus crustorum NBRC 107159.</title>
        <authorList>
            <person name="Hosoyama A."/>
            <person name="Uohara A."/>
            <person name="Ohji S."/>
            <person name="Ichikawa N."/>
        </authorList>
    </citation>
    <scope>NUCLEOTIDE SEQUENCE [LARGE SCALE GENOMIC DNA]</scope>
    <source>
        <strain evidence="2 3">NBRC 107159</strain>
    </source>
</reference>
<feature type="compositionally biased region" description="Basic and acidic residues" evidence="1">
    <location>
        <begin position="25"/>
        <end position="45"/>
    </location>
</feature>